<accession>A0ABR1YHI2</accession>
<organism evidence="1 2">
    <name type="scientific">Phyllosticta capitalensis</name>
    <dbReference type="NCBI Taxonomy" id="121624"/>
    <lineage>
        <taxon>Eukaryota</taxon>
        <taxon>Fungi</taxon>
        <taxon>Dikarya</taxon>
        <taxon>Ascomycota</taxon>
        <taxon>Pezizomycotina</taxon>
        <taxon>Dothideomycetes</taxon>
        <taxon>Dothideomycetes incertae sedis</taxon>
        <taxon>Botryosphaeriales</taxon>
        <taxon>Phyllostictaceae</taxon>
        <taxon>Phyllosticta</taxon>
    </lineage>
</organism>
<evidence type="ECO:0000313" key="1">
    <source>
        <dbReference type="EMBL" id="KAK8230365.1"/>
    </source>
</evidence>
<proteinExistence type="predicted"/>
<dbReference type="Proteomes" id="UP001492380">
    <property type="component" value="Unassembled WGS sequence"/>
</dbReference>
<reference evidence="1 2" key="1">
    <citation type="submission" date="2024-04" db="EMBL/GenBank/DDBJ databases">
        <title>Phyllosticta paracitricarpa is synonymous to the EU quarantine fungus P. citricarpa based on phylogenomic analyses.</title>
        <authorList>
            <consortium name="Lawrence Berkeley National Laboratory"/>
            <person name="Van Ingen-Buijs V.A."/>
            <person name="Van Westerhoven A.C."/>
            <person name="Haridas S."/>
            <person name="Skiadas P."/>
            <person name="Martin F."/>
            <person name="Groenewald J.Z."/>
            <person name="Crous P.W."/>
            <person name="Seidl M.F."/>
        </authorList>
    </citation>
    <scope>NUCLEOTIDE SEQUENCE [LARGE SCALE GENOMIC DNA]</scope>
    <source>
        <strain evidence="1 2">CBS 123374</strain>
    </source>
</reference>
<dbReference type="EMBL" id="JBBWRZ010000008">
    <property type="protein sequence ID" value="KAK8230365.1"/>
    <property type="molecule type" value="Genomic_DNA"/>
</dbReference>
<sequence>MTGQVAKFHRRLYRCFRLSILSCISPLTQGYTLLCRPRFFNGVATEGKLKYFARLLESARQMRLLTADGTPAMAE</sequence>
<protein>
    <submittedName>
        <fullName evidence="1">Uncharacterized protein</fullName>
    </submittedName>
</protein>
<comment type="caution">
    <text evidence="1">The sequence shown here is derived from an EMBL/GenBank/DDBJ whole genome shotgun (WGS) entry which is preliminary data.</text>
</comment>
<name>A0ABR1YHI2_9PEZI</name>
<evidence type="ECO:0000313" key="2">
    <source>
        <dbReference type="Proteomes" id="UP001492380"/>
    </source>
</evidence>
<keyword evidence="2" id="KW-1185">Reference proteome</keyword>
<gene>
    <name evidence="1" type="ORF">HDK90DRAFT_318632</name>
</gene>